<keyword evidence="3" id="KW-1185">Reference proteome</keyword>
<dbReference type="Proteomes" id="UP000324585">
    <property type="component" value="Unassembled WGS sequence"/>
</dbReference>
<dbReference type="OMA" id="NMNHASV"/>
<dbReference type="PANTHER" id="PTHR43991:SF9">
    <property type="entry name" value="DUF2415 DOMAIN-CONTAINING PROTEIN"/>
    <property type="match status" value="1"/>
</dbReference>
<evidence type="ECO:0000313" key="3">
    <source>
        <dbReference type="Proteomes" id="UP000324585"/>
    </source>
</evidence>
<dbReference type="PANTHER" id="PTHR43991">
    <property type="entry name" value="WD REPEAT PROTEIN (AFU_ORTHOLOGUE AFUA_8G05640)-RELATED"/>
    <property type="match status" value="1"/>
</dbReference>
<dbReference type="InterPro" id="IPR019417">
    <property type="entry name" value="DUF2415"/>
</dbReference>
<dbReference type="Pfam" id="PF10313">
    <property type="entry name" value="DUF2415"/>
    <property type="match status" value="1"/>
</dbReference>
<dbReference type="InterPro" id="IPR036322">
    <property type="entry name" value="WD40_repeat_dom_sf"/>
</dbReference>
<dbReference type="Gene3D" id="2.130.10.10">
    <property type="entry name" value="YVTN repeat-like/Quinoprotein amine dehydrogenase"/>
    <property type="match status" value="2"/>
</dbReference>
<dbReference type="EMBL" id="VRMN01000001">
    <property type="protein sequence ID" value="KAA8497586.1"/>
    <property type="molecule type" value="Genomic_DNA"/>
</dbReference>
<gene>
    <name evidence="2" type="ORF">FVE85_5171</name>
</gene>
<dbReference type="AlphaFoldDB" id="A0A5J4Z1T2"/>
<organism evidence="2 3">
    <name type="scientific">Porphyridium purpureum</name>
    <name type="common">Red alga</name>
    <name type="synonym">Porphyridium cruentum</name>
    <dbReference type="NCBI Taxonomy" id="35688"/>
    <lineage>
        <taxon>Eukaryota</taxon>
        <taxon>Rhodophyta</taxon>
        <taxon>Bangiophyceae</taxon>
        <taxon>Porphyridiales</taxon>
        <taxon>Porphyridiaceae</taxon>
        <taxon>Porphyridium</taxon>
    </lineage>
</organism>
<sequence length="344" mass="37274">MTRSNVGRAGGGAHMGGSRVVVNEDAPRLYAQRSSIQHWQLRDLLTVSPNTGHVYFVQDSTVRRLTPRAPNRSSAVVENYSFLPTCMAIDGTVLAAGGQCSELKVTDVSTGAVLFNENVGGLVNNAVHISTHGGETRLLVANNDETIKVYALRENTLRLVETIQAGTPVNNACVSPDGRWLCVTGDSFSADVYAVSAAGEYKLVTNLPYFSDSGMKISWSANSDKLAIASQEGCVMVFDVRTWRPLATLYSKQGACRCVKWAPFGELDLLAFSEHVRHMNIVDTRGDFSAQQTISLTGSARETNISGFGFSPDARHLYVGSDAHIFEYQVDVRARLGFPCGELA</sequence>
<protein>
    <recommendedName>
        <fullName evidence="1">DUF2415 domain-containing protein</fullName>
    </recommendedName>
</protein>
<dbReference type="SMART" id="SM00320">
    <property type="entry name" value="WD40"/>
    <property type="match status" value="4"/>
</dbReference>
<name>A0A5J4Z1T2_PORPP</name>
<accession>A0A5J4Z1T2</accession>
<proteinExistence type="predicted"/>
<dbReference type="OrthoDB" id="64353at2759"/>
<evidence type="ECO:0000313" key="2">
    <source>
        <dbReference type="EMBL" id="KAA8497586.1"/>
    </source>
</evidence>
<dbReference type="InterPro" id="IPR001680">
    <property type="entry name" value="WD40_rpt"/>
</dbReference>
<evidence type="ECO:0000259" key="1">
    <source>
        <dbReference type="Pfam" id="PF10313"/>
    </source>
</evidence>
<comment type="caution">
    <text evidence="2">The sequence shown here is derived from an EMBL/GenBank/DDBJ whole genome shotgun (WGS) entry which is preliminary data.</text>
</comment>
<feature type="domain" description="DUF2415" evidence="1">
    <location>
        <begin position="254"/>
        <end position="294"/>
    </location>
</feature>
<dbReference type="SUPFAM" id="SSF50978">
    <property type="entry name" value="WD40 repeat-like"/>
    <property type="match status" value="1"/>
</dbReference>
<dbReference type="InterPro" id="IPR015943">
    <property type="entry name" value="WD40/YVTN_repeat-like_dom_sf"/>
</dbReference>
<reference evidence="3" key="1">
    <citation type="journal article" date="2019" name="Nat. Commun.">
        <title>Expansion of phycobilisome linker gene families in mesophilic red algae.</title>
        <authorList>
            <person name="Lee J."/>
            <person name="Kim D."/>
            <person name="Bhattacharya D."/>
            <person name="Yoon H.S."/>
        </authorList>
    </citation>
    <scope>NUCLEOTIDE SEQUENCE [LARGE SCALE GENOMIC DNA]</scope>
    <source>
        <strain evidence="3">CCMP 1328</strain>
    </source>
</reference>